<dbReference type="Proteomes" id="UP000217065">
    <property type="component" value="Unassembled WGS sequence"/>
</dbReference>
<sequence>WLADKTLSFKITALQAMLPAALKAKYEKELKIAHGADLPPQVERLFSETKTLLYSDIPDHDTLKLIQKHVQKGSIDVTYKVAQKTNKKMVRHIQANASKEELSKQER</sequence>
<dbReference type="AlphaFoldDB" id="A0A264W191"/>
<keyword evidence="2" id="KW-1185">Reference proteome</keyword>
<evidence type="ECO:0000313" key="2">
    <source>
        <dbReference type="Proteomes" id="UP000217065"/>
    </source>
</evidence>
<feature type="non-terminal residue" evidence="1">
    <location>
        <position position="1"/>
    </location>
</feature>
<organism evidence="1 2">
    <name type="scientific">Tetzosporium hominis</name>
    <dbReference type="NCBI Taxonomy" id="2020506"/>
    <lineage>
        <taxon>Bacteria</taxon>
        <taxon>Bacillati</taxon>
        <taxon>Bacillota</taxon>
        <taxon>Bacilli</taxon>
        <taxon>Bacillales</taxon>
        <taxon>Caryophanaceae</taxon>
        <taxon>Tetzosporium</taxon>
    </lineage>
</organism>
<feature type="non-terminal residue" evidence="1">
    <location>
        <position position="107"/>
    </location>
</feature>
<comment type="caution">
    <text evidence="1">The sequence shown here is derived from an EMBL/GenBank/DDBJ whole genome shotgun (WGS) entry which is preliminary data.</text>
</comment>
<dbReference type="EMBL" id="NOKQ01000257">
    <property type="protein sequence ID" value="OZS77334.1"/>
    <property type="molecule type" value="Genomic_DNA"/>
</dbReference>
<evidence type="ECO:0000313" key="1">
    <source>
        <dbReference type="EMBL" id="OZS77334.1"/>
    </source>
</evidence>
<proteinExistence type="predicted"/>
<reference evidence="1 2" key="1">
    <citation type="submission" date="2017-07" db="EMBL/GenBank/DDBJ databases">
        <title>Tetzosporium hominis gen.nov. sp.nov.</title>
        <authorList>
            <person name="Tetz G."/>
            <person name="Tetz V."/>
        </authorList>
    </citation>
    <scope>NUCLEOTIDE SEQUENCE [LARGE SCALE GENOMIC DNA]</scope>
    <source>
        <strain evidence="1 2">VT-49</strain>
    </source>
</reference>
<gene>
    <name evidence="1" type="ORF">CF394_11900</name>
</gene>
<name>A0A264W191_9BACL</name>
<accession>A0A264W191</accession>
<protein>
    <submittedName>
        <fullName evidence="1">Uncharacterized protein</fullName>
    </submittedName>
</protein>